<sequence length="134" mass="14759">MSLVESALRESAREFPPIRARVAQIGGFPSALRARVVWAGVDAEGDAIRLLAQSLRIRLQEREIAFDPKPISPHITLARVSRNGRSLGLRLPEGSKTDFGSWTLGIIRLTQSLQGREGSEYESLFEFPLTGAES</sequence>
<reference evidence="2" key="1">
    <citation type="journal article" name="DNA Res.">
        <title>The physiological potential of anammox bacteria as revealed by their core genome structure.</title>
        <authorList>
            <person name="Okubo T."/>
            <person name="Toyoda A."/>
            <person name="Fukuhara K."/>
            <person name="Uchiyama I."/>
            <person name="Harigaya Y."/>
            <person name="Kuroiwa M."/>
            <person name="Suzuki T."/>
            <person name="Murakami Y."/>
            <person name="Suwa Y."/>
            <person name="Takami H."/>
        </authorList>
    </citation>
    <scope>NUCLEOTIDE SEQUENCE</scope>
    <source>
        <strain evidence="2">317325-2</strain>
    </source>
</reference>
<accession>A0A809S9P9</accession>
<evidence type="ECO:0000313" key="3">
    <source>
        <dbReference type="Proteomes" id="UP000662873"/>
    </source>
</evidence>
<evidence type="ECO:0000313" key="2">
    <source>
        <dbReference type="EMBL" id="BBO23781.1"/>
    </source>
</evidence>
<dbReference type="AlphaFoldDB" id="A0A809S9P9"/>
<dbReference type="Proteomes" id="UP000662873">
    <property type="component" value="Chromosome"/>
</dbReference>
<dbReference type="InterPro" id="IPR004175">
    <property type="entry name" value="RNA_CPDase"/>
</dbReference>
<evidence type="ECO:0000256" key="1">
    <source>
        <dbReference type="ARBA" id="ARBA00022801"/>
    </source>
</evidence>
<name>A0A809S9P9_9BACT</name>
<dbReference type="Gene3D" id="3.90.1140.10">
    <property type="entry name" value="Cyclic phosphodiesterase"/>
    <property type="match status" value="1"/>
</dbReference>
<proteinExistence type="predicted"/>
<dbReference type="KEGG" id="npy:NPRO_13760"/>
<dbReference type="GO" id="GO:0004113">
    <property type="term" value="F:2',3'-cyclic-nucleotide 3'-phosphodiesterase activity"/>
    <property type="evidence" value="ECO:0007669"/>
    <property type="project" value="InterPro"/>
</dbReference>
<keyword evidence="1" id="KW-0378">Hydrolase</keyword>
<dbReference type="PANTHER" id="PTHR35561">
    <property type="entry name" value="RNA 2',3'-CYCLIC PHOSPHODIESTERASE"/>
    <property type="match status" value="1"/>
</dbReference>
<dbReference type="InterPro" id="IPR009097">
    <property type="entry name" value="Cyclic_Pdiesterase"/>
</dbReference>
<protein>
    <submittedName>
        <fullName evidence="2">RNA 2',3'-cyclic phosphodiesterase</fullName>
    </submittedName>
</protein>
<gene>
    <name evidence="2" type="ORF">NPRO_13760</name>
</gene>
<dbReference type="EMBL" id="AP021858">
    <property type="protein sequence ID" value="BBO23781.1"/>
    <property type="molecule type" value="Genomic_DNA"/>
</dbReference>
<organism evidence="2 3">
    <name type="scientific">Candidatus Nitrosymbiomonas proteolyticus</name>
    <dbReference type="NCBI Taxonomy" id="2608984"/>
    <lineage>
        <taxon>Bacteria</taxon>
        <taxon>Bacillati</taxon>
        <taxon>Armatimonadota</taxon>
        <taxon>Armatimonadota incertae sedis</taxon>
        <taxon>Candidatus Nitrosymbiomonas</taxon>
    </lineage>
</organism>
<dbReference type="SUPFAM" id="SSF55144">
    <property type="entry name" value="LigT-like"/>
    <property type="match status" value="1"/>
</dbReference>
<dbReference type="GO" id="GO:0008664">
    <property type="term" value="F:RNA 2',3'-cyclic 3'-phosphodiesterase activity"/>
    <property type="evidence" value="ECO:0007669"/>
    <property type="project" value="InterPro"/>
</dbReference>
<dbReference type="PANTHER" id="PTHR35561:SF1">
    <property type="entry name" value="RNA 2',3'-CYCLIC PHOSPHODIESTERASE"/>
    <property type="match status" value="1"/>
</dbReference>